<proteinExistence type="predicted"/>
<evidence type="ECO:0000313" key="3">
    <source>
        <dbReference type="Proteomes" id="UP000187148"/>
    </source>
</evidence>
<evidence type="ECO:0000256" key="1">
    <source>
        <dbReference type="SAM" id="Phobius"/>
    </source>
</evidence>
<evidence type="ECO:0008006" key="4">
    <source>
        <dbReference type="Google" id="ProtNLM"/>
    </source>
</evidence>
<organism evidence="2 3">
    <name type="scientific">Kosakonia cowanii JCM 10956 = DSM 18146</name>
    <dbReference type="NCBI Taxonomy" id="1300165"/>
    <lineage>
        <taxon>Bacteria</taxon>
        <taxon>Pseudomonadati</taxon>
        <taxon>Pseudomonadota</taxon>
        <taxon>Gammaproteobacteria</taxon>
        <taxon>Enterobacterales</taxon>
        <taxon>Enterobacteriaceae</taxon>
        <taxon>Kosakonia</taxon>
    </lineage>
</organism>
<reference evidence="2 3" key="1">
    <citation type="submission" date="2017-01" db="EMBL/GenBank/DDBJ databases">
        <authorList>
            <person name="Cao J.-M."/>
        </authorList>
    </citation>
    <scope>NUCLEOTIDE SEQUENCE [LARGE SCALE GENOMIC DNA]</scope>
    <source>
        <strain evidence="2 3">888-76</strain>
    </source>
</reference>
<protein>
    <recommendedName>
        <fullName evidence="4">Acyltransferase</fullName>
    </recommendedName>
</protein>
<name>A0A807LD53_9ENTR</name>
<dbReference type="Proteomes" id="UP000187148">
    <property type="component" value="Chromosome"/>
</dbReference>
<keyword evidence="3" id="KW-1185">Reference proteome</keyword>
<feature type="transmembrane region" description="Helical" evidence="1">
    <location>
        <begin position="41"/>
        <end position="62"/>
    </location>
</feature>
<dbReference type="KEGG" id="kco:BWI95_05435"/>
<sequence>MIALIAVFSLFALLFFATKAFLTRGAPKLWPGSFARALKLFLLYEVILYAFDFASTYWYFFIQSVAAQLSVPHLLSWFTSAEFWLYQVIHTQLLYTINMDELAIHYLTRLCLNTLSIVVWLLVAKTLATYLPYLTWFRFRDATGQRIDWLRVIKVHLLTSLLFWSVVFFFN</sequence>
<feature type="transmembrane region" description="Helical" evidence="1">
    <location>
        <begin position="149"/>
        <end position="170"/>
    </location>
</feature>
<keyword evidence="1" id="KW-1133">Transmembrane helix</keyword>
<dbReference type="AlphaFoldDB" id="A0A807LD53"/>
<evidence type="ECO:0000313" key="2">
    <source>
        <dbReference type="EMBL" id="APZ04536.1"/>
    </source>
</evidence>
<keyword evidence="1" id="KW-0812">Transmembrane</keyword>
<gene>
    <name evidence="2" type="ORF">BWI95_05435</name>
</gene>
<accession>A0A807LD53</accession>
<feature type="transmembrane region" description="Helical" evidence="1">
    <location>
        <begin position="117"/>
        <end position="137"/>
    </location>
</feature>
<keyword evidence="1" id="KW-0472">Membrane</keyword>
<dbReference type="EMBL" id="CP019445">
    <property type="protein sequence ID" value="APZ04536.1"/>
    <property type="molecule type" value="Genomic_DNA"/>
</dbReference>